<proteinExistence type="predicted"/>
<dbReference type="PANTHER" id="PTHR42858">
    <property type="entry name" value="AMINOTRANSFERASE"/>
    <property type="match status" value="1"/>
</dbReference>
<keyword evidence="2" id="KW-0032">Aminotransferase</keyword>
<dbReference type="Proteomes" id="UP000192578">
    <property type="component" value="Unassembled WGS sequence"/>
</dbReference>
<protein>
    <submittedName>
        <fullName evidence="2">Aromatic-amino-acid aminotransferase 1</fullName>
    </submittedName>
</protein>
<accession>A0A1W0WYN1</accession>
<dbReference type="AlphaFoldDB" id="A0A1W0WYN1"/>
<dbReference type="CDD" id="cd00609">
    <property type="entry name" value="AAT_like"/>
    <property type="match status" value="1"/>
</dbReference>
<dbReference type="GO" id="GO:0030170">
    <property type="term" value="F:pyridoxal phosphate binding"/>
    <property type="evidence" value="ECO:0007669"/>
    <property type="project" value="InterPro"/>
</dbReference>
<reference evidence="3" key="1">
    <citation type="submission" date="2017-01" db="EMBL/GenBank/DDBJ databases">
        <title>Comparative genomics of anhydrobiosis in the tardigrade Hypsibius dujardini.</title>
        <authorList>
            <person name="Yoshida Y."/>
            <person name="Koutsovoulos G."/>
            <person name="Laetsch D."/>
            <person name="Stevens L."/>
            <person name="Kumar S."/>
            <person name="Horikawa D."/>
            <person name="Ishino K."/>
            <person name="Komine S."/>
            <person name="Tomita M."/>
            <person name="Blaxter M."/>
            <person name="Arakawa K."/>
        </authorList>
    </citation>
    <scope>NUCLEOTIDE SEQUENCE [LARGE SCALE GENOMIC DNA]</scope>
    <source>
        <strain evidence="3">Z151</strain>
    </source>
</reference>
<sequence>MAASQAARKPALHEYDGAGDYDPDNYNFHIGAPHQKELLECSKIIESATLSLAKAPVDFRTSAFQYGREQGAEPVLSALAGFLSQEYQRPVDPENLMITAGASMAFTLVCTEFFCKYPGGGTPVVFVEHPTYFLVMNIAQDFGFHVEPIPTHVNGEIDFGQWAAVAGKIHHTTSPTSRPFKSMVYLVPTFRNPTGVTLTEETANKIHNFCVEQNLLIHCDDVYNILYYGEKPPVKLFPVGESNVISAGTFSKLLGPGLRVGWVEAPKEIISKLGSNGMVVSGGCVAQFSSFLIERAITSGDLTRHVKDLRARYTEKVRAISAALKAGLPESVKWTSPTGGYFVWIVLPEGSAEFITKELVPAAKAVGVRFGVGARSCPLRGASPCELGCPNALRLSLGHVTVDQIPEGIARLCKLLRDRFGGLKA</sequence>
<evidence type="ECO:0000313" key="2">
    <source>
        <dbReference type="EMBL" id="OQV20308.1"/>
    </source>
</evidence>
<dbReference type="SUPFAM" id="SSF53383">
    <property type="entry name" value="PLP-dependent transferases"/>
    <property type="match status" value="1"/>
</dbReference>
<dbReference type="EMBL" id="MTYJ01000031">
    <property type="protein sequence ID" value="OQV20308.1"/>
    <property type="molecule type" value="Genomic_DNA"/>
</dbReference>
<feature type="domain" description="Aminotransferase class I/classII large" evidence="1">
    <location>
        <begin position="61"/>
        <end position="411"/>
    </location>
</feature>
<name>A0A1W0WYN1_HYPEX</name>
<keyword evidence="2" id="KW-0808">Transferase</keyword>
<dbReference type="InterPro" id="IPR015424">
    <property type="entry name" value="PyrdxlP-dep_Trfase"/>
</dbReference>
<evidence type="ECO:0000259" key="1">
    <source>
        <dbReference type="Pfam" id="PF00155"/>
    </source>
</evidence>
<dbReference type="GO" id="GO:0047536">
    <property type="term" value="F:2-aminoadipate transaminase activity"/>
    <property type="evidence" value="ECO:0007669"/>
    <property type="project" value="TreeGrafter"/>
</dbReference>
<dbReference type="Gene3D" id="3.40.640.10">
    <property type="entry name" value="Type I PLP-dependent aspartate aminotransferase-like (Major domain)"/>
    <property type="match status" value="1"/>
</dbReference>
<dbReference type="InterPro" id="IPR004839">
    <property type="entry name" value="Aminotransferase_I/II_large"/>
</dbReference>
<gene>
    <name evidence="2" type="ORF">BV898_05599</name>
</gene>
<dbReference type="PANTHER" id="PTHR42858:SF1">
    <property type="entry name" value="LD15494P"/>
    <property type="match status" value="1"/>
</dbReference>
<dbReference type="Gene3D" id="3.90.1150.10">
    <property type="entry name" value="Aspartate Aminotransferase, domain 1"/>
    <property type="match status" value="1"/>
</dbReference>
<evidence type="ECO:0000313" key="3">
    <source>
        <dbReference type="Proteomes" id="UP000192578"/>
    </source>
</evidence>
<dbReference type="Pfam" id="PF00155">
    <property type="entry name" value="Aminotran_1_2"/>
    <property type="match status" value="1"/>
</dbReference>
<comment type="caution">
    <text evidence="2">The sequence shown here is derived from an EMBL/GenBank/DDBJ whole genome shotgun (WGS) entry which is preliminary data.</text>
</comment>
<dbReference type="InterPro" id="IPR015422">
    <property type="entry name" value="PyrdxlP-dep_Trfase_small"/>
</dbReference>
<dbReference type="OrthoDB" id="691673at2759"/>
<keyword evidence="3" id="KW-1185">Reference proteome</keyword>
<dbReference type="InterPro" id="IPR015421">
    <property type="entry name" value="PyrdxlP-dep_Trfase_major"/>
</dbReference>
<organism evidence="2 3">
    <name type="scientific">Hypsibius exemplaris</name>
    <name type="common">Freshwater tardigrade</name>
    <dbReference type="NCBI Taxonomy" id="2072580"/>
    <lineage>
        <taxon>Eukaryota</taxon>
        <taxon>Metazoa</taxon>
        <taxon>Ecdysozoa</taxon>
        <taxon>Tardigrada</taxon>
        <taxon>Eutardigrada</taxon>
        <taxon>Parachela</taxon>
        <taxon>Hypsibioidea</taxon>
        <taxon>Hypsibiidae</taxon>
        <taxon>Hypsibius</taxon>
    </lineage>
</organism>